<name>A0ACB9PVQ3_BAUVA</name>
<dbReference type="Proteomes" id="UP000828941">
    <property type="component" value="Chromosome 3"/>
</dbReference>
<evidence type="ECO:0000313" key="1">
    <source>
        <dbReference type="EMBL" id="KAI4352425.1"/>
    </source>
</evidence>
<comment type="caution">
    <text evidence="1">The sequence shown here is derived from an EMBL/GenBank/DDBJ whole genome shotgun (WGS) entry which is preliminary data.</text>
</comment>
<keyword evidence="2" id="KW-1185">Reference proteome</keyword>
<accession>A0ACB9PVQ3</accession>
<sequence>MSFTVLYLCLSLFYLSGYAYNPVDVFRLSCGSSNNSTDNGNRTWTGDIHSDFLLPIESQQEKESVIAASTVRQPSEYDVVPYITARLSYSNFTYSFPVTPGQKFIRLYFYPTSYVPDFDRSKALFSVTSGTFTLLEDFNASLTADADNDPLNSVFREYIINVDGQRLNLTFSPSTIQRDLYAFINGIEILSMPTNLYYIDSQNPAGLKSVGSNSFYSITNSTALETVYRINAGGSDISPSRDTGLFRSWEGDSNYREAPSAMDKLYVFIGTELSFTQVANYTAPDPVYITARSMGENATFNKISNLTWEFSVGSGFIYMLRLSLFNDSKLAGPNPDLPPMYQQPVLNSKERRTKIIIATVAGVVSWFTLLFLLVYFVNKQGKKLKDTKSGEGSSSIPSYTCRHFSIDEIRVATENFNEQFIIGKGGFGDVYKGYIDDATTPVAIKRLKQGSQQGAQEFMTEIEMLSQLVHRNLVSLIGYCNDENEMILVYEFVNRGTLRDHLYNTHNQCCWRYCVGGLLCYAQWRSNKHA</sequence>
<dbReference type="EMBL" id="CM039428">
    <property type="protein sequence ID" value="KAI4352425.1"/>
    <property type="molecule type" value="Genomic_DNA"/>
</dbReference>
<reference evidence="1 2" key="1">
    <citation type="journal article" date="2022" name="DNA Res.">
        <title>Chromosomal-level genome assembly of the orchid tree Bauhinia variegata (Leguminosae; Cercidoideae) supports the allotetraploid origin hypothesis of Bauhinia.</title>
        <authorList>
            <person name="Zhong Y."/>
            <person name="Chen Y."/>
            <person name="Zheng D."/>
            <person name="Pang J."/>
            <person name="Liu Y."/>
            <person name="Luo S."/>
            <person name="Meng S."/>
            <person name="Qian L."/>
            <person name="Wei D."/>
            <person name="Dai S."/>
            <person name="Zhou R."/>
        </authorList>
    </citation>
    <scope>NUCLEOTIDE SEQUENCE [LARGE SCALE GENOMIC DNA]</scope>
    <source>
        <strain evidence="1">BV-YZ2020</strain>
    </source>
</reference>
<evidence type="ECO:0000313" key="2">
    <source>
        <dbReference type="Proteomes" id="UP000828941"/>
    </source>
</evidence>
<gene>
    <name evidence="1" type="ORF">L6164_006679</name>
</gene>
<proteinExistence type="predicted"/>
<organism evidence="1 2">
    <name type="scientific">Bauhinia variegata</name>
    <name type="common">Purple orchid tree</name>
    <name type="synonym">Phanera variegata</name>
    <dbReference type="NCBI Taxonomy" id="167791"/>
    <lineage>
        <taxon>Eukaryota</taxon>
        <taxon>Viridiplantae</taxon>
        <taxon>Streptophyta</taxon>
        <taxon>Embryophyta</taxon>
        <taxon>Tracheophyta</taxon>
        <taxon>Spermatophyta</taxon>
        <taxon>Magnoliopsida</taxon>
        <taxon>eudicotyledons</taxon>
        <taxon>Gunneridae</taxon>
        <taxon>Pentapetalae</taxon>
        <taxon>rosids</taxon>
        <taxon>fabids</taxon>
        <taxon>Fabales</taxon>
        <taxon>Fabaceae</taxon>
        <taxon>Cercidoideae</taxon>
        <taxon>Cercideae</taxon>
        <taxon>Bauhiniinae</taxon>
        <taxon>Bauhinia</taxon>
    </lineage>
</organism>
<protein>
    <submittedName>
        <fullName evidence="1">Uncharacterized protein</fullName>
    </submittedName>
</protein>